<dbReference type="PANTHER" id="PTHR11849:SF13">
    <property type="entry name" value="ETS-RELATED TRANSCRIPTION FACTOR ELF-3"/>
    <property type="match status" value="1"/>
</dbReference>
<comment type="similarity">
    <text evidence="1 3">Belongs to the ETS family.</text>
</comment>
<reference evidence="7" key="1">
    <citation type="submission" date="2021-01" db="EMBL/GenBank/DDBJ databases">
        <title>A chromosome-scale assembly of European eel, Anguilla anguilla.</title>
        <authorList>
            <person name="Henkel C."/>
            <person name="Jong-Raadsen S.A."/>
            <person name="Dufour S."/>
            <person name="Weltzien F.-A."/>
            <person name="Palstra A.P."/>
            <person name="Pelster B."/>
            <person name="Spaink H.P."/>
            <person name="Van Den Thillart G.E."/>
            <person name="Jansen H."/>
            <person name="Zahm M."/>
            <person name="Klopp C."/>
            <person name="Cedric C."/>
            <person name="Louis A."/>
            <person name="Berthelot C."/>
            <person name="Parey E."/>
            <person name="Roest Crollius H."/>
            <person name="Montfort J."/>
            <person name="Robinson-Rechavi M."/>
            <person name="Bucao C."/>
            <person name="Bouchez O."/>
            <person name="Gislard M."/>
            <person name="Lluch J."/>
            <person name="Milhes M."/>
            <person name="Lampietro C."/>
            <person name="Lopez Roques C."/>
            <person name="Donnadieu C."/>
            <person name="Braasch I."/>
            <person name="Desvignes T."/>
            <person name="Postlethwait J."/>
            <person name="Bobe J."/>
            <person name="Guiguen Y."/>
            <person name="Dirks R."/>
        </authorList>
    </citation>
    <scope>NUCLEOTIDE SEQUENCE</scope>
    <source>
        <strain evidence="7">Tag_6206</strain>
        <tissue evidence="7">Liver</tissue>
    </source>
</reference>
<sequence>MWESCELSSILTSANWTMYQSSAPEPPAAGSYTEQLPPLAGSHVSSVHNAPESDKWYHKPPQEWTKGHILEWISHHVEESQFDASLLDLARCSMDGPALCRLSRDALLSTFGSLGERLFQSLLELKAQYGEGDLKMTCDFFNSLFEGYPEILNVSGGESSYDLLMSDERSDFCSFAQNGCEVFGDRTPSSDNGYESGRTSPGSLDNSVTGALGFRNLDSPSSAGSDSEPDRSEEPSPRRAELKRRRGRPKKHSPGPEPFRPKKSKYVARGTHLWEFIRDILVHPEKNNGLMKWEDRREGVFKFLKSEAVAQLWGQRKKNTSMNYEKLSRAMRYYYKRQILERVDGRRLVYKFGKQSNGWREAEVGLSV</sequence>
<dbReference type="InterPro" id="IPR000418">
    <property type="entry name" value="Ets_dom"/>
</dbReference>
<proteinExistence type="inferred from homology"/>
<dbReference type="GO" id="GO:0030154">
    <property type="term" value="P:cell differentiation"/>
    <property type="evidence" value="ECO:0007669"/>
    <property type="project" value="TreeGrafter"/>
</dbReference>
<gene>
    <name evidence="7" type="ORF">ANANG_G00217230</name>
</gene>
<dbReference type="GO" id="GO:0000981">
    <property type="term" value="F:DNA-binding transcription factor activity, RNA polymerase II-specific"/>
    <property type="evidence" value="ECO:0007669"/>
    <property type="project" value="TreeGrafter"/>
</dbReference>
<protein>
    <recommendedName>
        <fullName evidence="9">ETS domain-containing protein</fullName>
    </recommendedName>
</protein>
<evidence type="ECO:0000256" key="1">
    <source>
        <dbReference type="ARBA" id="ARBA00005562"/>
    </source>
</evidence>
<comment type="caution">
    <text evidence="7">The sequence shown here is derived from an EMBL/GenBank/DDBJ whole genome shotgun (WGS) entry which is preliminary data.</text>
</comment>
<dbReference type="InterPro" id="IPR036390">
    <property type="entry name" value="WH_DNA-bd_sf"/>
</dbReference>
<dbReference type="InterPro" id="IPR046328">
    <property type="entry name" value="ETS_fam"/>
</dbReference>
<evidence type="ECO:0008006" key="9">
    <source>
        <dbReference type="Google" id="ProtNLM"/>
    </source>
</evidence>
<evidence type="ECO:0000259" key="5">
    <source>
        <dbReference type="PROSITE" id="PS50061"/>
    </source>
</evidence>
<dbReference type="SMART" id="SM00251">
    <property type="entry name" value="SAM_PNT"/>
    <property type="match status" value="1"/>
</dbReference>
<evidence type="ECO:0000256" key="3">
    <source>
        <dbReference type="RuleBase" id="RU004019"/>
    </source>
</evidence>
<dbReference type="InterPro" id="IPR003118">
    <property type="entry name" value="Pointed_dom"/>
</dbReference>
<feature type="compositionally biased region" description="Polar residues" evidence="4">
    <location>
        <begin position="187"/>
        <end position="209"/>
    </location>
</feature>
<evidence type="ECO:0000313" key="7">
    <source>
        <dbReference type="EMBL" id="KAG5837834.1"/>
    </source>
</evidence>
<dbReference type="Pfam" id="PF00178">
    <property type="entry name" value="Ets"/>
    <property type="match status" value="1"/>
</dbReference>
<dbReference type="GO" id="GO:0043565">
    <property type="term" value="F:sequence-specific DNA binding"/>
    <property type="evidence" value="ECO:0007669"/>
    <property type="project" value="InterPro"/>
</dbReference>
<evidence type="ECO:0000313" key="8">
    <source>
        <dbReference type="Proteomes" id="UP001044222"/>
    </source>
</evidence>
<dbReference type="PROSITE" id="PS51433">
    <property type="entry name" value="PNT"/>
    <property type="match status" value="1"/>
</dbReference>
<dbReference type="EMBL" id="JAFIRN010000012">
    <property type="protein sequence ID" value="KAG5837834.1"/>
    <property type="molecule type" value="Genomic_DNA"/>
</dbReference>
<evidence type="ECO:0000256" key="4">
    <source>
        <dbReference type="SAM" id="MobiDB-lite"/>
    </source>
</evidence>
<dbReference type="AlphaFoldDB" id="A0A9D3LXW3"/>
<keyword evidence="8" id="KW-1185">Reference proteome</keyword>
<feature type="region of interest" description="Disordered" evidence="4">
    <location>
        <begin position="184"/>
        <end position="263"/>
    </location>
</feature>
<keyword evidence="3" id="KW-0539">Nucleus</keyword>
<evidence type="ECO:0000259" key="6">
    <source>
        <dbReference type="PROSITE" id="PS51433"/>
    </source>
</evidence>
<dbReference type="FunFam" id="1.10.10.10:FF:001336">
    <property type="entry name" value="Epithelium specific ets factor 3, ese3, putative"/>
    <property type="match status" value="1"/>
</dbReference>
<evidence type="ECO:0000256" key="2">
    <source>
        <dbReference type="ARBA" id="ARBA00023125"/>
    </source>
</evidence>
<dbReference type="GO" id="GO:0005634">
    <property type="term" value="C:nucleus"/>
    <property type="evidence" value="ECO:0007669"/>
    <property type="project" value="UniProtKB-SubCell"/>
</dbReference>
<name>A0A9D3LXW3_ANGAN</name>
<feature type="compositionally biased region" description="Basic and acidic residues" evidence="4">
    <location>
        <begin position="228"/>
        <end position="240"/>
    </location>
</feature>
<keyword evidence="2 3" id="KW-0238">DNA-binding</keyword>
<dbReference type="PRINTS" id="PR00454">
    <property type="entry name" value="ETSDOMAIN"/>
</dbReference>
<dbReference type="PANTHER" id="PTHR11849">
    <property type="entry name" value="ETS"/>
    <property type="match status" value="1"/>
</dbReference>
<dbReference type="SUPFAM" id="SSF47769">
    <property type="entry name" value="SAM/Pointed domain"/>
    <property type="match status" value="1"/>
</dbReference>
<dbReference type="Pfam" id="PF02198">
    <property type="entry name" value="SAM_PNT"/>
    <property type="match status" value="1"/>
</dbReference>
<dbReference type="SUPFAM" id="SSF46785">
    <property type="entry name" value="Winged helix' DNA-binding domain"/>
    <property type="match status" value="1"/>
</dbReference>
<feature type="domain" description="PNT" evidence="6">
    <location>
        <begin position="43"/>
        <end position="129"/>
    </location>
</feature>
<dbReference type="Proteomes" id="UP001044222">
    <property type="component" value="Chromosome 12"/>
</dbReference>
<dbReference type="InterPro" id="IPR036388">
    <property type="entry name" value="WH-like_DNA-bd_sf"/>
</dbReference>
<dbReference type="Gene3D" id="1.10.150.50">
    <property type="entry name" value="Transcription Factor, Ets-1"/>
    <property type="match status" value="1"/>
</dbReference>
<accession>A0A9D3LXW3</accession>
<feature type="domain" description="ETS" evidence="5">
    <location>
        <begin position="271"/>
        <end position="353"/>
    </location>
</feature>
<dbReference type="SMART" id="SM00413">
    <property type="entry name" value="ETS"/>
    <property type="match status" value="1"/>
</dbReference>
<dbReference type="InterPro" id="IPR013761">
    <property type="entry name" value="SAM/pointed_sf"/>
</dbReference>
<dbReference type="Gene3D" id="1.10.10.10">
    <property type="entry name" value="Winged helix-like DNA-binding domain superfamily/Winged helix DNA-binding domain"/>
    <property type="match status" value="1"/>
</dbReference>
<dbReference type="PROSITE" id="PS50061">
    <property type="entry name" value="ETS_DOMAIN_3"/>
    <property type="match status" value="1"/>
</dbReference>
<comment type="subcellular location">
    <subcellularLocation>
        <location evidence="3">Nucleus</location>
    </subcellularLocation>
</comment>
<feature type="compositionally biased region" description="Basic residues" evidence="4">
    <location>
        <begin position="241"/>
        <end position="253"/>
    </location>
</feature>
<organism evidence="7 8">
    <name type="scientific">Anguilla anguilla</name>
    <name type="common">European freshwater eel</name>
    <name type="synonym">Muraena anguilla</name>
    <dbReference type="NCBI Taxonomy" id="7936"/>
    <lineage>
        <taxon>Eukaryota</taxon>
        <taxon>Metazoa</taxon>
        <taxon>Chordata</taxon>
        <taxon>Craniata</taxon>
        <taxon>Vertebrata</taxon>
        <taxon>Euteleostomi</taxon>
        <taxon>Actinopterygii</taxon>
        <taxon>Neopterygii</taxon>
        <taxon>Teleostei</taxon>
        <taxon>Anguilliformes</taxon>
        <taxon>Anguillidae</taxon>
        <taxon>Anguilla</taxon>
    </lineage>
</organism>